<dbReference type="InterPro" id="IPR027417">
    <property type="entry name" value="P-loop_NTPase"/>
</dbReference>
<name>A0A7J2U443_9CREN</name>
<dbReference type="AlphaFoldDB" id="A0A7J2U443"/>
<evidence type="ECO:0000256" key="1">
    <source>
        <dbReference type="ARBA" id="ARBA00022448"/>
    </source>
</evidence>
<keyword evidence="1" id="KW-0813">Transport</keyword>
<dbReference type="InterPro" id="IPR003593">
    <property type="entry name" value="AAA+_ATPase"/>
</dbReference>
<dbReference type="CDD" id="cd03215">
    <property type="entry name" value="ABC_Carb_Monos_II"/>
    <property type="match status" value="1"/>
</dbReference>
<keyword evidence="3" id="KW-0547">Nucleotide-binding</keyword>
<dbReference type="GO" id="GO:0005524">
    <property type="term" value="F:ATP binding"/>
    <property type="evidence" value="ECO:0007669"/>
    <property type="project" value="UniProtKB-KW"/>
</dbReference>
<proteinExistence type="predicted"/>
<comment type="caution">
    <text evidence="6">The sequence shown here is derived from an EMBL/GenBank/DDBJ whole genome shotgun (WGS) entry which is preliminary data.</text>
</comment>
<evidence type="ECO:0000313" key="6">
    <source>
        <dbReference type="EMBL" id="HEM67033.1"/>
    </source>
</evidence>
<dbReference type="Pfam" id="PF00005">
    <property type="entry name" value="ABC_tran"/>
    <property type="match status" value="2"/>
</dbReference>
<evidence type="ECO:0000259" key="5">
    <source>
        <dbReference type="PROSITE" id="PS50893"/>
    </source>
</evidence>
<dbReference type="InterPro" id="IPR003439">
    <property type="entry name" value="ABC_transporter-like_ATP-bd"/>
</dbReference>
<evidence type="ECO:0000256" key="4">
    <source>
        <dbReference type="ARBA" id="ARBA00022840"/>
    </source>
</evidence>
<dbReference type="PROSITE" id="PS50893">
    <property type="entry name" value="ABC_TRANSPORTER_2"/>
    <property type="match status" value="2"/>
</dbReference>
<sequence>MEYDEKTMLLTKGIVKRFPGVIALKGIDFELYEREIHALAGQNGSGKTTFLRIINGILQPDAGEIYIKGQKVYFKSPLDAKKFGITMIHQEATLIPNLSIAENIFLDIEVPFKRFNLVKKDDLVEKAKEYLEHVGLIKDPLTKVKELRAAERQLVQVARALAREEEIKIICMDEPTSALSRGEIVHLFNLMEDLKKRGKSIIFVTHRIEEIFEVADRVTILRDGNKVITAKINEISPKDVVKLMIGKDIESIHAVRRESERTIIEYKTPILVVRHLYTVPSSPTETALKDISFELYEGEILGVTGLLGSGKTELGKALIGLSRIVRGEIRLYGKKVDINSSSMARKLGIVYVPEDRLREGLVLGMNVKDNIILPSITRISMGKLIRRIKLENEKTKEYIKILNIVPPNPLIRVDALSGGNKQKVVIAKFIETSPRIFIFDEPTFGIDVGAKFEIRSLIASLVGERSGVILLSSDIDEVLSLSDRIMVLRDGKAIGIYNKKELNREKLIDILSSSSV</sequence>
<dbReference type="PROSITE" id="PS00211">
    <property type="entry name" value="ABC_TRANSPORTER_1"/>
    <property type="match status" value="1"/>
</dbReference>
<dbReference type="InterPro" id="IPR050107">
    <property type="entry name" value="ABC_carbohydrate_import_ATPase"/>
</dbReference>
<protein>
    <submittedName>
        <fullName evidence="6">Sugar ABC transporter ATP-binding protein</fullName>
    </submittedName>
</protein>
<dbReference type="InterPro" id="IPR017871">
    <property type="entry name" value="ABC_transporter-like_CS"/>
</dbReference>
<dbReference type="SMART" id="SM00382">
    <property type="entry name" value="AAA"/>
    <property type="match status" value="2"/>
</dbReference>
<keyword evidence="4 6" id="KW-0067">ATP-binding</keyword>
<gene>
    <name evidence="6" type="ORF">ENO26_05650</name>
</gene>
<dbReference type="PANTHER" id="PTHR43790:SF9">
    <property type="entry name" value="GALACTOFURANOSE TRANSPORTER ATP-BINDING PROTEIN YTFR"/>
    <property type="match status" value="1"/>
</dbReference>
<dbReference type="GO" id="GO:0016887">
    <property type="term" value="F:ATP hydrolysis activity"/>
    <property type="evidence" value="ECO:0007669"/>
    <property type="project" value="InterPro"/>
</dbReference>
<evidence type="ECO:0000256" key="3">
    <source>
        <dbReference type="ARBA" id="ARBA00022741"/>
    </source>
</evidence>
<dbReference type="CDD" id="cd03216">
    <property type="entry name" value="ABC_Carb_Monos_I"/>
    <property type="match status" value="1"/>
</dbReference>
<evidence type="ECO:0000256" key="2">
    <source>
        <dbReference type="ARBA" id="ARBA00022737"/>
    </source>
</evidence>
<dbReference type="Gene3D" id="3.40.50.300">
    <property type="entry name" value="P-loop containing nucleotide triphosphate hydrolases"/>
    <property type="match status" value="2"/>
</dbReference>
<dbReference type="EMBL" id="DSEU01000040">
    <property type="protein sequence ID" value="HEM67033.1"/>
    <property type="molecule type" value="Genomic_DNA"/>
</dbReference>
<reference evidence="6" key="1">
    <citation type="journal article" date="2020" name="mSystems">
        <title>Genome- and Community-Level Interaction Insights into Carbon Utilization and Element Cycling Functions of Hydrothermarchaeota in Hydrothermal Sediment.</title>
        <authorList>
            <person name="Zhou Z."/>
            <person name="Liu Y."/>
            <person name="Xu W."/>
            <person name="Pan J."/>
            <person name="Luo Z.H."/>
            <person name="Li M."/>
        </authorList>
    </citation>
    <scope>NUCLEOTIDE SEQUENCE [LARGE SCALE GENOMIC DNA]</scope>
    <source>
        <strain evidence="6">SpSt-125</strain>
    </source>
</reference>
<dbReference type="SUPFAM" id="SSF52540">
    <property type="entry name" value="P-loop containing nucleoside triphosphate hydrolases"/>
    <property type="match status" value="2"/>
</dbReference>
<dbReference type="PANTHER" id="PTHR43790">
    <property type="entry name" value="CARBOHYDRATE TRANSPORT ATP-BINDING PROTEIN MG119-RELATED"/>
    <property type="match status" value="1"/>
</dbReference>
<feature type="domain" description="ABC transporter" evidence="5">
    <location>
        <begin position="271"/>
        <end position="515"/>
    </location>
</feature>
<accession>A0A7J2U443</accession>
<keyword evidence="2" id="KW-0677">Repeat</keyword>
<feature type="domain" description="ABC transporter" evidence="5">
    <location>
        <begin position="9"/>
        <end position="248"/>
    </location>
</feature>
<organism evidence="6">
    <name type="scientific">Ignisphaera aggregans</name>
    <dbReference type="NCBI Taxonomy" id="334771"/>
    <lineage>
        <taxon>Archaea</taxon>
        <taxon>Thermoproteota</taxon>
        <taxon>Thermoprotei</taxon>
        <taxon>Desulfurococcales</taxon>
        <taxon>Desulfurococcaceae</taxon>
        <taxon>Ignisphaera</taxon>
    </lineage>
</organism>